<dbReference type="EMBL" id="JBHUIY010000010">
    <property type="protein sequence ID" value="MFD2233530.1"/>
    <property type="molecule type" value="Genomic_DNA"/>
</dbReference>
<gene>
    <name evidence="3" type="ORF">ACFSNB_06905</name>
</gene>
<comment type="caution">
    <text evidence="3">The sequence shown here is derived from an EMBL/GenBank/DDBJ whole genome shotgun (WGS) entry which is preliminary data.</text>
</comment>
<proteinExistence type="predicted"/>
<dbReference type="InterPro" id="IPR001789">
    <property type="entry name" value="Sig_transdc_resp-reg_receiver"/>
</dbReference>
<organism evidence="3 4">
    <name type="scientific">Phaeospirillum tilakii</name>
    <dbReference type="NCBI Taxonomy" id="741673"/>
    <lineage>
        <taxon>Bacteria</taxon>
        <taxon>Pseudomonadati</taxon>
        <taxon>Pseudomonadota</taxon>
        <taxon>Alphaproteobacteria</taxon>
        <taxon>Rhodospirillales</taxon>
        <taxon>Rhodospirillaceae</taxon>
        <taxon>Phaeospirillum</taxon>
    </lineage>
</organism>
<dbReference type="Pfam" id="PF00072">
    <property type="entry name" value="Response_reg"/>
    <property type="match status" value="1"/>
</dbReference>
<dbReference type="PANTHER" id="PTHR45228:SF8">
    <property type="entry name" value="TWO-COMPONENT RESPONSE REGULATOR-RELATED"/>
    <property type="match status" value="1"/>
</dbReference>
<dbReference type="InterPro" id="IPR052020">
    <property type="entry name" value="Cyclic_di-GMP/3'3'-cGAMP_PDE"/>
</dbReference>
<dbReference type="Gene3D" id="1.10.3210.10">
    <property type="entry name" value="Hypothetical protein af1432"/>
    <property type="match status" value="1"/>
</dbReference>
<dbReference type="CDD" id="cd17569">
    <property type="entry name" value="REC_HupR-like"/>
    <property type="match status" value="1"/>
</dbReference>
<evidence type="ECO:0000313" key="4">
    <source>
        <dbReference type="Proteomes" id="UP001597296"/>
    </source>
</evidence>
<dbReference type="SMART" id="SM00448">
    <property type="entry name" value="REC"/>
    <property type="match status" value="1"/>
</dbReference>
<evidence type="ECO:0000313" key="3">
    <source>
        <dbReference type="EMBL" id="MFD2233530.1"/>
    </source>
</evidence>
<feature type="domain" description="Response regulatory" evidence="2">
    <location>
        <begin position="4"/>
        <end position="119"/>
    </location>
</feature>
<dbReference type="PANTHER" id="PTHR45228">
    <property type="entry name" value="CYCLIC DI-GMP PHOSPHODIESTERASE TM_0186-RELATED"/>
    <property type="match status" value="1"/>
</dbReference>
<accession>A0ABW5CBR0</accession>
<keyword evidence="4" id="KW-1185">Reference proteome</keyword>
<sequence length="380" mass="41775">MTDRVLLIDDDPHLLSALRRQLDEDFDLTTAAGGEAGIEAVRAGPPFAVVVSDMRMPGLDGIETLSAIRTLAPDTVRMMLTGNADQQTAIDAINRGAILRFYTKPCPAEILREGIAAGVEQYRLVNAERDLLEKTLTGSLKLLVDVVALNDPVGHHLAQRLREWVRTIAVEMRMPSRWQLDVAATLINLGQVAVPPEVGARQRSGETLTEIERQILERAPETARTLLANIPRLEKVAEILYLQDKDYDGGGFPPDRPGGDAVPFDARLLHILKELALATEGGPLTTAAFAALDRQRGRFDPRLLGGVRTALEKTMTDAAPVVSEIPLSALRVGHTILTDIRQSNGHLILAAPTRLTEAQIERLRNLRRMFTFIEPIRVRS</sequence>
<protein>
    <submittedName>
        <fullName evidence="3">HD domain-containing phosphohydrolase</fullName>
    </submittedName>
</protein>
<dbReference type="InterPro" id="IPR011006">
    <property type="entry name" value="CheY-like_superfamily"/>
</dbReference>
<name>A0ABW5CBR0_9PROT</name>
<dbReference type="Proteomes" id="UP001597296">
    <property type="component" value="Unassembled WGS sequence"/>
</dbReference>
<evidence type="ECO:0000256" key="1">
    <source>
        <dbReference type="PROSITE-ProRule" id="PRU00169"/>
    </source>
</evidence>
<dbReference type="SUPFAM" id="SSF52172">
    <property type="entry name" value="CheY-like"/>
    <property type="match status" value="1"/>
</dbReference>
<dbReference type="Pfam" id="PF13487">
    <property type="entry name" value="HD_5"/>
    <property type="match status" value="1"/>
</dbReference>
<dbReference type="Gene3D" id="3.40.50.2300">
    <property type="match status" value="1"/>
</dbReference>
<dbReference type="PROSITE" id="PS50110">
    <property type="entry name" value="RESPONSE_REGULATORY"/>
    <property type="match status" value="1"/>
</dbReference>
<evidence type="ECO:0000259" key="2">
    <source>
        <dbReference type="PROSITE" id="PS50110"/>
    </source>
</evidence>
<reference evidence="4" key="1">
    <citation type="journal article" date="2019" name="Int. J. Syst. Evol. Microbiol.">
        <title>The Global Catalogue of Microorganisms (GCM) 10K type strain sequencing project: providing services to taxonomists for standard genome sequencing and annotation.</title>
        <authorList>
            <consortium name="The Broad Institute Genomics Platform"/>
            <consortium name="The Broad Institute Genome Sequencing Center for Infectious Disease"/>
            <person name="Wu L."/>
            <person name="Ma J."/>
        </authorList>
    </citation>
    <scope>NUCLEOTIDE SEQUENCE [LARGE SCALE GENOMIC DNA]</scope>
    <source>
        <strain evidence="4">KCTC 15012</strain>
    </source>
</reference>
<keyword evidence="1" id="KW-0597">Phosphoprotein</keyword>
<feature type="modified residue" description="4-aspartylphosphate" evidence="1">
    <location>
        <position position="53"/>
    </location>
</feature>
<dbReference type="RefSeq" id="WP_377315306.1">
    <property type="nucleotide sequence ID" value="NZ_JBHUIY010000010.1"/>
</dbReference>